<gene>
    <name evidence="2" type="ORF">EHS13_29115</name>
</gene>
<feature type="transmembrane region" description="Helical" evidence="1">
    <location>
        <begin position="12"/>
        <end position="32"/>
    </location>
</feature>
<dbReference type="PANTHER" id="PTHR42925">
    <property type="entry name" value="MULTIDRUG AND TOXIN EFFLUX PROTEIN MATE FAMILY"/>
    <property type="match status" value="1"/>
</dbReference>
<evidence type="ECO:0000313" key="3">
    <source>
        <dbReference type="Proteomes" id="UP000426246"/>
    </source>
</evidence>
<proteinExistence type="predicted"/>
<organism evidence="2 3">
    <name type="scientific">Paenibacillus psychroresistens</name>
    <dbReference type="NCBI Taxonomy" id="1778678"/>
    <lineage>
        <taxon>Bacteria</taxon>
        <taxon>Bacillati</taxon>
        <taxon>Bacillota</taxon>
        <taxon>Bacilli</taxon>
        <taxon>Bacillales</taxon>
        <taxon>Paenibacillaceae</taxon>
        <taxon>Paenibacillus</taxon>
    </lineage>
</organism>
<keyword evidence="3" id="KW-1185">Reference proteome</keyword>
<dbReference type="InterPro" id="IPR047135">
    <property type="entry name" value="YsiQ"/>
</dbReference>
<keyword evidence="1" id="KW-0812">Transmembrane</keyword>
<sequence>MELECFLVHQGNIRRTGITAMWLIATLLSYMVGVHLGYGLIGVYWCMIADEYVRGFIALFRWRRKKYLKLAEQKVESSNRVMKTIGQISEQL</sequence>
<name>A0A6B8RS62_9BACL</name>
<protein>
    <submittedName>
        <fullName evidence="2">Uncharacterized protein</fullName>
    </submittedName>
</protein>
<keyword evidence="1" id="KW-1133">Transmembrane helix</keyword>
<evidence type="ECO:0000313" key="2">
    <source>
        <dbReference type="EMBL" id="QGQ98654.1"/>
    </source>
</evidence>
<reference evidence="3" key="1">
    <citation type="submission" date="2018-11" db="EMBL/GenBank/DDBJ databases">
        <title>Complete genome sequence of Paenibacillus sp. ML311-T8.</title>
        <authorList>
            <person name="Nam Y.-D."/>
            <person name="Kang J."/>
            <person name="Chung W.-H."/>
            <person name="Park Y.S."/>
        </authorList>
    </citation>
    <scope>NUCLEOTIDE SEQUENCE [LARGE SCALE GENOMIC DNA]</scope>
    <source>
        <strain evidence="3">ML311-T8</strain>
    </source>
</reference>
<accession>A0A6B8RS62</accession>
<dbReference type="PANTHER" id="PTHR42925:SF2">
    <property type="entry name" value="NA+ DRIVEN MULTIDRUG EFFLUX PUMP"/>
    <property type="match status" value="1"/>
</dbReference>
<keyword evidence="1" id="KW-0472">Membrane</keyword>
<dbReference type="AlphaFoldDB" id="A0A6B8RS62"/>
<evidence type="ECO:0000256" key="1">
    <source>
        <dbReference type="SAM" id="Phobius"/>
    </source>
</evidence>
<dbReference type="EMBL" id="CP034235">
    <property type="protein sequence ID" value="QGQ98654.1"/>
    <property type="molecule type" value="Genomic_DNA"/>
</dbReference>
<dbReference type="Proteomes" id="UP000426246">
    <property type="component" value="Chromosome"/>
</dbReference>
<dbReference type="KEGG" id="ppsc:EHS13_29115"/>